<evidence type="ECO:0000313" key="2">
    <source>
        <dbReference type="Proteomes" id="UP001396334"/>
    </source>
</evidence>
<dbReference type="Proteomes" id="UP001396334">
    <property type="component" value="Unassembled WGS sequence"/>
</dbReference>
<dbReference type="EMBL" id="JBBPBN010000056">
    <property type="protein sequence ID" value="KAK8989594.1"/>
    <property type="molecule type" value="Genomic_DNA"/>
</dbReference>
<gene>
    <name evidence="1" type="ORF">V6N11_064016</name>
</gene>
<organism evidence="1 2">
    <name type="scientific">Hibiscus sabdariffa</name>
    <name type="common">roselle</name>
    <dbReference type="NCBI Taxonomy" id="183260"/>
    <lineage>
        <taxon>Eukaryota</taxon>
        <taxon>Viridiplantae</taxon>
        <taxon>Streptophyta</taxon>
        <taxon>Embryophyta</taxon>
        <taxon>Tracheophyta</taxon>
        <taxon>Spermatophyta</taxon>
        <taxon>Magnoliopsida</taxon>
        <taxon>eudicotyledons</taxon>
        <taxon>Gunneridae</taxon>
        <taxon>Pentapetalae</taxon>
        <taxon>rosids</taxon>
        <taxon>malvids</taxon>
        <taxon>Malvales</taxon>
        <taxon>Malvaceae</taxon>
        <taxon>Malvoideae</taxon>
        <taxon>Hibiscus</taxon>
    </lineage>
</organism>
<proteinExistence type="predicted"/>
<accession>A0ABR2PMG2</accession>
<reference evidence="1 2" key="1">
    <citation type="journal article" date="2024" name="G3 (Bethesda)">
        <title>Genome assembly of Hibiscus sabdariffa L. provides insights into metabolisms of medicinal natural products.</title>
        <authorList>
            <person name="Kim T."/>
        </authorList>
    </citation>
    <scope>NUCLEOTIDE SEQUENCE [LARGE SCALE GENOMIC DNA]</scope>
    <source>
        <strain evidence="1">TK-2024</strain>
        <tissue evidence="1">Old leaves</tissue>
    </source>
</reference>
<protein>
    <submittedName>
        <fullName evidence="1">Uncharacterized protein</fullName>
    </submittedName>
</protein>
<keyword evidence="2" id="KW-1185">Reference proteome</keyword>
<comment type="caution">
    <text evidence="1">The sequence shown here is derived from an EMBL/GenBank/DDBJ whole genome shotgun (WGS) entry which is preliminary data.</text>
</comment>
<sequence>MLSGEEICPACLPGLAHLLYWFSTSSLQWPLSYQQSGIFNALIKISVDLFTKAMSLFMFQWNFNVVLTYPSNRLKVYLQVMKPRVNQDFALNRGNGALGASIVCCHACKSISISLWWL</sequence>
<evidence type="ECO:0000313" key="1">
    <source>
        <dbReference type="EMBL" id="KAK8989594.1"/>
    </source>
</evidence>
<name>A0ABR2PMG2_9ROSI</name>